<dbReference type="Proteomes" id="UP000823941">
    <property type="component" value="Chromosome 6"/>
</dbReference>
<feature type="region of interest" description="Disordered" evidence="2">
    <location>
        <begin position="1"/>
        <end position="56"/>
    </location>
</feature>
<reference evidence="4 5" key="1">
    <citation type="submission" date="2021-06" db="EMBL/GenBank/DDBJ databases">
        <title>A haploid diamondback moth (Plutella xylostella L.) genome assembly resolves 31 chromosomes and identifies a diamide resistance mutation.</title>
        <authorList>
            <person name="Ward C.M."/>
            <person name="Perry K.D."/>
            <person name="Baker G."/>
            <person name="Powis K."/>
            <person name="Heckel D.G."/>
            <person name="Baxter S.W."/>
        </authorList>
    </citation>
    <scope>NUCLEOTIDE SEQUENCE [LARGE SCALE GENOMIC DNA]</scope>
    <source>
        <strain evidence="4 5">LV</strain>
        <tissue evidence="4">Single pupa</tissue>
    </source>
</reference>
<accession>A0ABQ7QYD6</accession>
<evidence type="ECO:0000313" key="5">
    <source>
        <dbReference type="Proteomes" id="UP000823941"/>
    </source>
</evidence>
<gene>
    <name evidence="4" type="ORF">JYU34_004593</name>
</gene>
<comment type="caution">
    <text evidence="4">The sequence shown here is derived from an EMBL/GenBank/DDBJ whole genome shotgun (WGS) entry which is preliminary data.</text>
</comment>
<dbReference type="InterPro" id="IPR057251">
    <property type="entry name" value="FP_C"/>
</dbReference>
<evidence type="ECO:0000259" key="3">
    <source>
        <dbReference type="Pfam" id="PF25298"/>
    </source>
</evidence>
<feature type="coiled-coil region" evidence="1">
    <location>
        <begin position="150"/>
        <end position="191"/>
    </location>
</feature>
<feature type="domain" description="FP protein C-terminal" evidence="3">
    <location>
        <begin position="307"/>
        <end position="359"/>
    </location>
</feature>
<evidence type="ECO:0000256" key="1">
    <source>
        <dbReference type="SAM" id="Coils"/>
    </source>
</evidence>
<name>A0ABQ7QYD6_PLUXY</name>
<keyword evidence="5" id="KW-1185">Reference proteome</keyword>
<dbReference type="Pfam" id="PF25298">
    <property type="entry name" value="Baculo_FP_2nd"/>
    <property type="match status" value="1"/>
</dbReference>
<proteinExistence type="predicted"/>
<feature type="compositionally biased region" description="Pro residues" evidence="2">
    <location>
        <begin position="1"/>
        <end position="10"/>
    </location>
</feature>
<keyword evidence="1" id="KW-0175">Coiled coil</keyword>
<evidence type="ECO:0000313" key="4">
    <source>
        <dbReference type="EMBL" id="KAG7310060.1"/>
    </source>
</evidence>
<organism evidence="4 5">
    <name type="scientific">Plutella xylostella</name>
    <name type="common">Diamondback moth</name>
    <name type="synonym">Plutella maculipennis</name>
    <dbReference type="NCBI Taxonomy" id="51655"/>
    <lineage>
        <taxon>Eukaryota</taxon>
        <taxon>Metazoa</taxon>
        <taxon>Ecdysozoa</taxon>
        <taxon>Arthropoda</taxon>
        <taxon>Hexapoda</taxon>
        <taxon>Insecta</taxon>
        <taxon>Pterygota</taxon>
        <taxon>Neoptera</taxon>
        <taxon>Endopterygota</taxon>
        <taxon>Lepidoptera</taxon>
        <taxon>Glossata</taxon>
        <taxon>Ditrysia</taxon>
        <taxon>Yponomeutoidea</taxon>
        <taxon>Plutellidae</taxon>
        <taxon>Plutella</taxon>
    </lineage>
</organism>
<protein>
    <recommendedName>
        <fullName evidence="3">FP protein C-terminal domain-containing protein</fullName>
    </recommendedName>
</protein>
<evidence type="ECO:0000256" key="2">
    <source>
        <dbReference type="SAM" id="MobiDB-lite"/>
    </source>
</evidence>
<sequence length="362" mass="41481">MKLNRTPPPATIGSSTSKSSNAPPPRVADGATIDTATVTNRNDDAANPVTKKDNPTIPIKRTQEVSKIKHCNSSPNLNELGTQSDLNIKTVRACKRKHDDTDDANEWRDFMKTMQSMFSSLSTDMDLRLNALHESLKVVTNQNTEITKSIEFMSNQHDELLKRIEALELEKREDKKALQLLEDKLEFYERKSRSTCIEIRNIPDLHVDKAYKRNESKNELCEVVKSLSSSLNIKIEKSDVNDIYRTSAKKDSMRPIVVDFCSAIKKEDVIKAVKDFNKNKSNSDKLNTLHLNLKGPKKSVFISETLTAKTQRLFYVTREFAKEYNYNYCWTSNGLIYLRKAENMPYIRVMSESDIEKLKKCK</sequence>
<feature type="compositionally biased region" description="Polar residues" evidence="2">
    <location>
        <begin position="12"/>
        <end position="21"/>
    </location>
</feature>
<dbReference type="EMBL" id="JAHIBW010000006">
    <property type="protein sequence ID" value="KAG7310060.1"/>
    <property type="molecule type" value="Genomic_DNA"/>
</dbReference>